<keyword evidence="1" id="KW-0812">Transmembrane</keyword>
<dbReference type="RefSeq" id="WP_110394798.1">
    <property type="nucleotide sequence ID" value="NZ_JADIJL010000007.1"/>
</dbReference>
<keyword evidence="3" id="KW-1185">Reference proteome</keyword>
<comment type="caution">
    <text evidence="2">The sequence shown here is derived from an EMBL/GenBank/DDBJ whole genome shotgun (WGS) entry which is preliminary data.</text>
</comment>
<dbReference type="OrthoDB" id="4304at2"/>
<accession>A0A2V3W1M0</accession>
<sequence length="179" mass="21251">MKVQSRMKFLLFIVVVFIFLFIYSIIPTKTALVFYEEHTNNIAAYLPIQKEQSFQIIFVHSIHLTDVVEKYQVTEENQIKQYEIVFEEFGIGMPSTVEAGEEFVYEDGKYHIKNLNNLFPSMKIRNGKTVSKHRLLWNDETGKEHMVYFNDYFEPGAWFTVKTDKISLLQSWKEVMIRD</sequence>
<keyword evidence="1" id="KW-1133">Transmembrane helix</keyword>
<organism evidence="2 3">
    <name type="scientific">Pseudogracilibacillus auburnensis</name>
    <dbReference type="NCBI Taxonomy" id="1494959"/>
    <lineage>
        <taxon>Bacteria</taxon>
        <taxon>Bacillati</taxon>
        <taxon>Bacillota</taxon>
        <taxon>Bacilli</taxon>
        <taxon>Bacillales</taxon>
        <taxon>Bacillaceae</taxon>
        <taxon>Pseudogracilibacillus</taxon>
    </lineage>
</organism>
<dbReference type="InterPro" id="IPR015001">
    <property type="entry name" value="DUF1850"/>
</dbReference>
<protein>
    <submittedName>
        <fullName evidence="2">Uncharacterized protein DUF1850</fullName>
    </submittedName>
</protein>
<dbReference type="AlphaFoldDB" id="A0A2V3W1M0"/>
<evidence type="ECO:0000313" key="2">
    <source>
        <dbReference type="EMBL" id="PXW87972.1"/>
    </source>
</evidence>
<proteinExistence type="predicted"/>
<feature type="transmembrane region" description="Helical" evidence="1">
    <location>
        <begin position="9"/>
        <end position="26"/>
    </location>
</feature>
<evidence type="ECO:0000256" key="1">
    <source>
        <dbReference type="SAM" id="Phobius"/>
    </source>
</evidence>
<dbReference type="Proteomes" id="UP000247978">
    <property type="component" value="Unassembled WGS sequence"/>
</dbReference>
<gene>
    <name evidence="2" type="ORF">DFR56_104123</name>
</gene>
<name>A0A2V3W1M0_9BACI</name>
<evidence type="ECO:0000313" key="3">
    <source>
        <dbReference type="Proteomes" id="UP000247978"/>
    </source>
</evidence>
<dbReference type="EMBL" id="QJJQ01000004">
    <property type="protein sequence ID" value="PXW87972.1"/>
    <property type="molecule type" value="Genomic_DNA"/>
</dbReference>
<keyword evidence="1" id="KW-0472">Membrane</keyword>
<reference evidence="2 3" key="1">
    <citation type="submission" date="2018-05" db="EMBL/GenBank/DDBJ databases">
        <title>Genomic Encyclopedia of Type Strains, Phase IV (KMG-IV): sequencing the most valuable type-strain genomes for metagenomic binning, comparative biology and taxonomic classification.</title>
        <authorList>
            <person name="Goeker M."/>
        </authorList>
    </citation>
    <scope>NUCLEOTIDE SEQUENCE [LARGE SCALE GENOMIC DNA]</scope>
    <source>
        <strain evidence="2 3">DSM 28556</strain>
    </source>
</reference>
<dbReference type="Pfam" id="PF08905">
    <property type="entry name" value="DUF1850"/>
    <property type="match status" value="1"/>
</dbReference>